<dbReference type="Proteomes" id="UP001281761">
    <property type="component" value="Unassembled WGS sequence"/>
</dbReference>
<keyword evidence="7 12" id="KW-0269">Exonuclease</keyword>
<sequence>MSLTTIETKKKFTSPNWDRFKKKTTEKKLTALVEPQRLKTLDKTTAHLLTLCESVLSRPQKDILQISGTPDITPCIAIDCEMVGVGRNGKQDALARVSIVNYYGSVILDSYIHVEQEIVDFRTEVSGIRKENLKNAPPFSHIQRKVAKLLDKRTLVGHSVSNDLKILRLEHPRELTRDVYKCHYLRDEEGITGSLKALARRCLGIDIQEGEHSSIIDAQAAMALYRLVEDVWEERIARDMKTWKEQERQQIEDEEVMDDLDDLFDSSDSEHDDLETTQLRHVVKKKKLYDEWSTNEDESEEEPMDKSCCGPFAEKSGKEAKVGEGRISEEERIVPVKRSHSTRDEQKTKQQRRQKT</sequence>
<dbReference type="SMART" id="SM00479">
    <property type="entry name" value="EXOIII"/>
    <property type="match status" value="1"/>
</dbReference>
<dbReference type="InterPro" id="IPR036397">
    <property type="entry name" value="RNaseH_sf"/>
</dbReference>
<evidence type="ECO:0000256" key="5">
    <source>
        <dbReference type="ARBA" id="ARBA00022722"/>
    </source>
</evidence>
<evidence type="ECO:0000256" key="6">
    <source>
        <dbReference type="ARBA" id="ARBA00022801"/>
    </source>
</evidence>
<keyword evidence="4" id="KW-0698">rRNA processing</keyword>
<keyword evidence="6 12" id="KW-0378">Hydrolase</keyword>
<accession>A0ABQ9Y2R9</accession>
<evidence type="ECO:0000256" key="8">
    <source>
        <dbReference type="ARBA" id="ARBA00023242"/>
    </source>
</evidence>
<comment type="subcellular location">
    <subcellularLocation>
        <location evidence="1">Nucleus</location>
    </subcellularLocation>
</comment>
<name>A0ABQ9Y2R9_9EUKA</name>
<evidence type="ECO:0000256" key="9">
    <source>
        <dbReference type="ARBA" id="ARBA00025599"/>
    </source>
</evidence>
<evidence type="ECO:0000259" key="11">
    <source>
        <dbReference type="SMART" id="SM00479"/>
    </source>
</evidence>
<dbReference type="InterPro" id="IPR047021">
    <property type="entry name" value="REXO1/3/4-like"/>
</dbReference>
<keyword evidence="13" id="KW-1185">Reference proteome</keyword>
<feature type="region of interest" description="Disordered" evidence="10">
    <location>
        <begin position="291"/>
        <end position="356"/>
    </location>
</feature>
<comment type="function">
    <text evidence="9">Exoribonuclease involved in ribosome biosynthesis. Involved in the processing of ITS1, the internal transcribed spacer localized between the 18S and 5.8S rRNAs.</text>
</comment>
<dbReference type="InterPro" id="IPR037431">
    <property type="entry name" value="REX4_DEDDh_dom"/>
</dbReference>
<dbReference type="Gene3D" id="3.30.420.10">
    <property type="entry name" value="Ribonuclease H-like superfamily/Ribonuclease H"/>
    <property type="match status" value="1"/>
</dbReference>
<evidence type="ECO:0000313" key="13">
    <source>
        <dbReference type="Proteomes" id="UP001281761"/>
    </source>
</evidence>
<reference evidence="12 13" key="1">
    <citation type="journal article" date="2022" name="bioRxiv">
        <title>Genomics of Preaxostyla Flagellates Illuminates Evolutionary Transitions and the Path Towards Mitochondrial Loss.</title>
        <authorList>
            <person name="Novak L.V.F."/>
            <person name="Treitli S.C."/>
            <person name="Pyrih J."/>
            <person name="Halakuc P."/>
            <person name="Pipaliya S.V."/>
            <person name="Vacek V."/>
            <person name="Brzon O."/>
            <person name="Soukal P."/>
            <person name="Eme L."/>
            <person name="Dacks J.B."/>
            <person name="Karnkowska A."/>
            <person name="Elias M."/>
            <person name="Hampl V."/>
        </authorList>
    </citation>
    <scope>NUCLEOTIDE SEQUENCE [LARGE SCALE GENOMIC DNA]</scope>
    <source>
        <strain evidence="12">NAU3</strain>
        <tissue evidence="12">Gut</tissue>
    </source>
</reference>
<organism evidence="12 13">
    <name type="scientific">Blattamonas nauphoetae</name>
    <dbReference type="NCBI Taxonomy" id="2049346"/>
    <lineage>
        <taxon>Eukaryota</taxon>
        <taxon>Metamonada</taxon>
        <taxon>Preaxostyla</taxon>
        <taxon>Oxymonadida</taxon>
        <taxon>Blattamonas</taxon>
    </lineage>
</organism>
<dbReference type="CDD" id="cd06144">
    <property type="entry name" value="REX4_like"/>
    <property type="match status" value="1"/>
</dbReference>
<dbReference type="SUPFAM" id="SSF53098">
    <property type="entry name" value="Ribonuclease H-like"/>
    <property type="match status" value="1"/>
</dbReference>
<proteinExistence type="inferred from homology"/>
<feature type="compositionally biased region" description="Basic and acidic residues" evidence="10">
    <location>
        <begin position="315"/>
        <end position="334"/>
    </location>
</feature>
<comment type="caution">
    <text evidence="12">The sequence shown here is derived from an EMBL/GenBank/DDBJ whole genome shotgun (WGS) entry which is preliminary data.</text>
</comment>
<dbReference type="PANTHER" id="PTHR12801:SF45">
    <property type="entry name" value="RNA EXONUCLEASE 4"/>
    <property type="match status" value="1"/>
</dbReference>
<dbReference type="InterPro" id="IPR012337">
    <property type="entry name" value="RNaseH-like_sf"/>
</dbReference>
<comment type="similarity">
    <text evidence="2">Belongs to the REXO4 family.</text>
</comment>
<keyword evidence="5" id="KW-0540">Nuclease</keyword>
<evidence type="ECO:0000313" key="12">
    <source>
        <dbReference type="EMBL" id="KAK2958032.1"/>
    </source>
</evidence>
<dbReference type="EMBL" id="JARBJD010000041">
    <property type="protein sequence ID" value="KAK2958032.1"/>
    <property type="molecule type" value="Genomic_DNA"/>
</dbReference>
<dbReference type="InterPro" id="IPR013520">
    <property type="entry name" value="Ribonucl_H"/>
</dbReference>
<feature type="compositionally biased region" description="Acidic residues" evidence="10">
    <location>
        <begin position="293"/>
        <end position="303"/>
    </location>
</feature>
<evidence type="ECO:0000256" key="2">
    <source>
        <dbReference type="ARBA" id="ARBA00010489"/>
    </source>
</evidence>
<feature type="domain" description="Exonuclease" evidence="11">
    <location>
        <begin position="74"/>
        <end position="234"/>
    </location>
</feature>
<dbReference type="PANTHER" id="PTHR12801">
    <property type="entry name" value="RNA EXONUCLEASE REXO1 / RECO3 FAMILY MEMBER-RELATED"/>
    <property type="match status" value="1"/>
</dbReference>
<gene>
    <name evidence="12" type="ORF">BLNAU_6958</name>
</gene>
<evidence type="ECO:0000256" key="3">
    <source>
        <dbReference type="ARBA" id="ARBA00016937"/>
    </source>
</evidence>
<evidence type="ECO:0000256" key="7">
    <source>
        <dbReference type="ARBA" id="ARBA00022839"/>
    </source>
</evidence>
<protein>
    <recommendedName>
        <fullName evidence="3">RNA exonuclease 4</fullName>
    </recommendedName>
</protein>
<evidence type="ECO:0000256" key="10">
    <source>
        <dbReference type="SAM" id="MobiDB-lite"/>
    </source>
</evidence>
<keyword evidence="8" id="KW-0539">Nucleus</keyword>
<dbReference type="GO" id="GO:0004527">
    <property type="term" value="F:exonuclease activity"/>
    <property type="evidence" value="ECO:0007669"/>
    <property type="project" value="UniProtKB-KW"/>
</dbReference>
<evidence type="ECO:0000256" key="1">
    <source>
        <dbReference type="ARBA" id="ARBA00004123"/>
    </source>
</evidence>
<dbReference type="Pfam" id="PF00929">
    <property type="entry name" value="RNase_T"/>
    <property type="match status" value="1"/>
</dbReference>
<evidence type="ECO:0000256" key="4">
    <source>
        <dbReference type="ARBA" id="ARBA00022552"/>
    </source>
</evidence>